<feature type="compositionally biased region" description="Basic and acidic residues" evidence="2">
    <location>
        <begin position="874"/>
        <end position="888"/>
    </location>
</feature>
<comment type="caution">
    <text evidence="3">The sequence shown here is derived from an EMBL/GenBank/DDBJ whole genome shotgun (WGS) entry which is preliminary data.</text>
</comment>
<feature type="region of interest" description="Disordered" evidence="2">
    <location>
        <begin position="95"/>
        <end position="196"/>
    </location>
</feature>
<feature type="compositionally biased region" description="Polar residues" evidence="2">
    <location>
        <begin position="811"/>
        <end position="831"/>
    </location>
</feature>
<feature type="compositionally biased region" description="Polar residues" evidence="2">
    <location>
        <begin position="839"/>
        <end position="853"/>
    </location>
</feature>
<name>A0AAW2IGL6_9NEOP</name>
<feature type="region of interest" description="Disordered" evidence="2">
    <location>
        <begin position="398"/>
        <end position="424"/>
    </location>
</feature>
<accession>A0AAW2IGL6</accession>
<feature type="compositionally biased region" description="Basic and acidic residues" evidence="2">
    <location>
        <begin position="677"/>
        <end position="689"/>
    </location>
</feature>
<feature type="compositionally biased region" description="Low complexity" evidence="2">
    <location>
        <begin position="401"/>
        <end position="417"/>
    </location>
</feature>
<feature type="coiled-coil region" evidence="1">
    <location>
        <begin position="510"/>
        <end position="537"/>
    </location>
</feature>
<dbReference type="EMBL" id="JARGDH010000001">
    <property type="protein sequence ID" value="KAL0280913.1"/>
    <property type="molecule type" value="Genomic_DNA"/>
</dbReference>
<feature type="compositionally biased region" description="Low complexity" evidence="2">
    <location>
        <begin position="737"/>
        <end position="753"/>
    </location>
</feature>
<feature type="compositionally biased region" description="Low complexity" evidence="2">
    <location>
        <begin position="780"/>
        <end position="791"/>
    </location>
</feature>
<feature type="coiled-coil region" evidence="1">
    <location>
        <begin position="307"/>
        <end position="369"/>
    </location>
</feature>
<organism evidence="3">
    <name type="scientific">Menopon gallinae</name>
    <name type="common">poultry shaft louse</name>
    <dbReference type="NCBI Taxonomy" id="328185"/>
    <lineage>
        <taxon>Eukaryota</taxon>
        <taxon>Metazoa</taxon>
        <taxon>Ecdysozoa</taxon>
        <taxon>Arthropoda</taxon>
        <taxon>Hexapoda</taxon>
        <taxon>Insecta</taxon>
        <taxon>Pterygota</taxon>
        <taxon>Neoptera</taxon>
        <taxon>Paraneoptera</taxon>
        <taxon>Psocodea</taxon>
        <taxon>Troctomorpha</taxon>
        <taxon>Phthiraptera</taxon>
        <taxon>Amblycera</taxon>
        <taxon>Menoponidae</taxon>
        <taxon>Menopon</taxon>
    </lineage>
</organism>
<keyword evidence="1" id="KW-0175">Coiled coil</keyword>
<feature type="compositionally biased region" description="Basic and acidic residues" evidence="2">
    <location>
        <begin position="163"/>
        <end position="187"/>
    </location>
</feature>
<evidence type="ECO:0000313" key="3">
    <source>
        <dbReference type="EMBL" id="KAL0280913.1"/>
    </source>
</evidence>
<sequence>MDCLQLQPHQLRTQPFHYLINEQAKSLLALQELQNEVGALLEFRDLVMETFPNLRQKMSTSGSHNFSNNQNYCSNTPVQLSASLNSRQWEPGIKVKRKIVNKGESDGSFGRTRSNSHGSKIHSSQPKSSEAISGVQDSGFSTETNSSNKDHVSSTATSVPLHVHADDPFLGRKEDGGHKDPRRSDYDRSDEDLSEDGMVMKVNEAEEELWNLLDVIHTKGTKLREEVETLQLRLVVEEIENQIRERGLSAVRKVEKKAGRRCRSLENFGDGASLSFSLVNSDSFNHDGSVETLFAKKRTRSIELEDVEQIREERNLLLDKLAEMETENVASRIKNSELQNEISALISTKEELQEQLFQAMKQKNELNSRIHDLHLKFVTGDRRSKFARKADKDILSVMTDSESSQTESSSLSRSKSSGDTHNLFKNAKTDLYDGEKLYRINLRKCLGTLDGLVTDPKKLKEYSRVGKPSREVLEAILKERNYVELQRHLLISVAENQALNSRLETSMKSREDLCEQLDKCREENDELRFQLEERNIELEGTRARVRVLERLQLQSKLRPSEAGKPAENFRFLENDHLKSKGFSETEINRAKEIFMENSGKRLDKSEVLKVLHRSVNENSDNGPGEVRGGFDALGKGSNVIPILALPLPELSSNQSSGTESTQALEISSELEADMARVDKNESLKSDKSPYRRRPSKIPLNIQKSPKIPMQKSLTKYSSGNPSLKKSVAGDPPKPKETTTTTTTTTYKKTAATAENGQSSITSRATSRNPSSIRYGSIGRTSSQQSVTSQKSLVGQTRKKCGTTGAHKEDTSLTSNGSVSKTLSLKQTTNFSRQRDTLSRKNQSADSVDSNSGKRTFRRSLRDSFRGRNSSDSSVAKKDGSLSRKDSLQQRRTVSPTVQQKTNSNKSVISDSDTTKVRQTKLTFWSNWLKILDTNNPSVKGKEG</sequence>
<protein>
    <submittedName>
        <fullName evidence="3">Uncharacterized protein</fullName>
    </submittedName>
</protein>
<feature type="compositionally biased region" description="Polar residues" evidence="2">
    <location>
        <begin position="754"/>
        <end position="773"/>
    </location>
</feature>
<gene>
    <name evidence="3" type="ORF">PYX00_002066</name>
</gene>
<feature type="region of interest" description="Disordered" evidence="2">
    <location>
        <begin position="677"/>
        <end position="913"/>
    </location>
</feature>
<feature type="compositionally biased region" description="Polar residues" evidence="2">
    <location>
        <begin position="111"/>
        <end position="158"/>
    </location>
</feature>
<evidence type="ECO:0000256" key="2">
    <source>
        <dbReference type="SAM" id="MobiDB-lite"/>
    </source>
</evidence>
<feature type="compositionally biased region" description="Polar residues" evidence="2">
    <location>
        <begin position="889"/>
        <end position="911"/>
    </location>
</feature>
<reference evidence="3" key="1">
    <citation type="journal article" date="2024" name="Gigascience">
        <title>Chromosome-level genome of the poultry shaft louse Menopon gallinae provides insight into the host-switching and adaptive evolution of parasitic lice.</title>
        <authorList>
            <person name="Xu Y."/>
            <person name="Ma L."/>
            <person name="Liu S."/>
            <person name="Liang Y."/>
            <person name="Liu Q."/>
            <person name="He Z."/>
            <person name="Tian L."/>
            <person name="Duan Y."/>
            <person name="Cai W."/>
            <person name="Li H."/>
            <person name="Song F."/>
        </authorList>
    </citation>
    <scope>NUCLEOTIDE SEQUENCE</scope>
    <source>
        <strain evidence="3">Cailab_2023a</strain>
    </source>
</reference>
<proteinExistence type="predicted"/>
<feature type="compositionally biased region" description="Polar residues" evidence="2">
    <location>
        <begin position="711"/>
        <end position="723"/>
    </location>
</feature>
<evidence type="ECO:0000256" key="1">
    <source>
        <dbReference type="SAM" id="Coils"/>
    </source>
</evidence>
<dbReference type="AlphaFoldDB" id="A0AAW2IGL6"/>